<comment type="subcellular location">
    <subcellularLocation>
        <location evidence="2">Cell membrane</location>
    </subcellularLocation>
</comment>
<dbReference type="InterPro" id="IPR004358">
    <property type="entry name" value="Sig_transdc_His_kin-like_C"/>
</dbReference>
<dbReference type="CDD" id="cd00082">
    <property type="entry name" value="HisKA"/>
    <property type="match status" value="1"/>
</dbReference>
<evidence type="ECO:0000256" key="9">
    <source>
        <dbReference type="SAM" id="MobiDB-lite"/>
    </source>
</evidence>
<dbReference type="EMBL" id="AP012057">
    <property type="protein sequence ID" value="BAN01088.1"/>
    <property type="molecule type" value="Genomic_DNA"/>
</dbReference>
<sequence>MFVVAIVGLLAGVCIGIVSQRLADARRRLPPTPTPDPADDELPDDHRRMVAAAIEAADRLDLALVLHHPTSDTTLRNRAATAMLGTHVGVIVDEHVDRAIAAASAGQSTDKRLDLHGPPRASLELVAEPLADGWVLVTVDDVSDRTRIDAMRTDFVANISHELKTPVGAIAVLAEMLEDETDPEVVARVASRVVAESHRAVTTIDDLLELSRIESTRLADDIVDLSDIVDGAVARGRGADGGERVEVTAFGAKGDIVLRADRRQLTSAIGNLVENAVKYSDDDGVVQVRTRADDRWVEVMVSDQGVGIPTRDLDRVFERFYRVDRARSRETGGTGLGLSIVRHVASNHGGECVVSSQEGEGSTFVLRLPASLVVDAADLTDTNESTESTSTTHQEMTDE</sequence>
<dbReference type="InterPro" id="IPR003661">
    <property type="entry name" value="HisK_dim/P_dom"/>
</dbReference>
<reference evidence="11 12" key="1">
    <citation type="journal article" date="2013" name="Int. J. Syst. Evol. Microbiol.">
        <title>Ilumatobacter nonamiense sp. nov. and Ilumatobacter coccineum sp. nov., isolated from seashore sand.</title>
        <authorList>
            <person name="Matsumoto A."/>
            <person name="Kasai H."/>
            <person name="Matsuo Y."/>
            <person name="Shizuri Y."/>
            <person name="Ichikawa N."/>
            <person name="Fujita N."/>
            <person name="Omura S."/>
            <person name="Takahashi Y."/>
        </authorList>
    </citation>
    <scope>NUCLEOTIDE SEQUENCE [LARGE SCALE GENOMIC DNA]</scope>
    <source>
        <strain evidence="12">NBRC 103263 / KCTC 29153 / YM16-304</strain>
    </source>
</reference>
<dbReference type="GO" id="GO:0016036">
    <property type="term" value="P:cellular response to phosphate starvation"/>
    <property type="evidence" value="ECO:0007669"/>
    <property type="project" value="TreeGrafter"/>
</dbReference>
<keyword evidence="7" id="KW-0902">Two-component regulatory system</keyword>
<evidence type="ECO:0000259" key="10">
    <source>
        <dbReference type="PROSITE" id="PS50109"/>
    </source>
</evidence>
<keyword evidence="12" id="KW-1185">Reference proteome</keyword>
<dbReference type="InterPro" id="IPR036890">
    <property type="entry name" value="HATPase_C_sf"/>
</dbReference>
<dbReference type="InterPro" id="IPR005467">
    <property type="entry name" value="His_kinase_dom"/>
</dbReference>
<dbReference type="GO" id="GO:0004721">
    <property type="term" value="F:phosphoprotein phosphatase activity"/>
    <property type="evidence" value="ECO:0007669"/>
    <property type="project" value="TreeGrafter"/>
</dbReference>
<dbReference type="SUPFAM" id="SSF47384">
    <property type="entry name" value="Homodimeric domain of signal transducing histidine kinase"/>
    <property type="match status" value="1"/>
</dbReference>
<dbReference type="OrthoDB" id="9813151at2"/>
<dbReference type="SMART" id="SM00387">
    <property type="entry name" value="HATPase_c"/>
    <property type="match status" value="1"/>
</dbReference>
<gene>
    <name evidence="11" type="primary">phoR</name>
    <name evidence="11" type="ORF">YM304_07740</name>
</gene>
<dbReference type="AlphaFoldDB" id="A0A6C7E914"/>
<evidence type="ECO:0000256" key="4">
    <source>
        <dbReference type="ARBA" id="ARBA00022553"/>
    </source>
</evidence>
<dbReference type="PANTHER" id="PTHR45453:SF1">
    <property type="entry name" value="PHOSPHATE REGULON SENSOR PROTEIN PHOR"/>
    <property type="match status" value="1"/>
</dbReference>
<evidence type="ECO:0000256" key="1">
    <source>
        <dbReference type="ARBA" id="ARBA00000085"/>
    </source>
</evidence>
<dbReference type="GO" id="GO:0005886">
    <property type="term" value="C:plasma membrane"/>
    <property type="evidence" value="ECO:0007669"/>
    <property type="project" value="UniProtKB-SubCell"/>
</dbReference>
<dbReference type="Pfam" id="PF02518">
    <property type="entry name" value="HATPase_c"/>
    <property type="match status" value="1"/>
</dbReference>
<dbReference type="FunFam" id="3.30.565.10:FF:000006">
    <property type="entry name" value="Sensor histidine kinase WalK"/>
    <property type="match status" value="1"/>
</dbReference>
<feature type="compositionally biased region" description="Low complexity" evidence="9">
    <location>
        <begin position="380"/>
        <end position="399"/>
    </location>
</feature>
<dbReference type="Gene3D" id="1.10.287.130">
    <property type="match status" value="1"/>
</dbReference>
<dbReference type="RefSeq" id="WP_015440336.1">
    <property type="nucleotide sequence ID" value="NC_020520.1"/>
</dbReference>
<evidence type="ECO:0000256" key="5">
    <source>
        <dbReference type="ARBA" id="ARBA00022679"/>
    </source>
</evidence>
<dbReference type="EC" id="2.7.13.3" evidence="3"/>
<evidence type="ECO:0000256" key="3">
    <source>
        <dbReference type="ARBA" id="ARBA00012438"/>
    </source>
</evidence>
<comment type="catalytic activity">
    <reaction evidence="1">
        <text>ATP + protein L-histidine = ADP + protein N-phospho-L-histidine.</text>
        <dbReference type="EC" id="2.7.13.3"/>
    </reaction>
</comment>
<dbReference type="Pfam" id="PF00512">
    <property type="entry name" value="HisKA"/>
    <property type="match status" value="1"/>
</dbReference>
<evidence type="ECO:0000256" key="8">
    <source>
        <dbReference type="ARBA" id="ARBA00039401"/>
    </source>
</evidence>
<dbReference type="InterPro" id="IPR003594">
    <property type="entry name" value="HATPase_dom"/>
</dbReference>
<dbReference type="Gene3D" id="3.30.565.10">
    <property type="entry name" value="Histidine kinase-like ATPase, C-terminal domain"/>
    <property type="match status" value="1"/>
</dbReference>
<keyword evidence="5 11" id="KW-0808">Transferase</keyword>
<proteinExistence type="predicted"/>
<evidence type="ECO:0000313" key="12">
    <source>
        <dbReference type="Proteomes" id="UP000011863"/>
    </source>
</evidence>
<dbReference type="InterPro" id="IPR050351">
    <property type="entry name" value="BphY/WalK/GraS-like"/>
</dbReference>
<dbReference type="PANTHER" id="PTHR45453">
    <property type="entry name" value="PHOSPHATE REGULON SENSOR PROTEIN PHOR"/>
    <property type="match status" value="1"/>
</dbReference>
<dbReference type="SMART" id="SM00388">
    <property type="entry name" value="HisKA"/>
    <property type="match status" value="1"/>
</dbReference>
<feature type="domain" description="Histidine kinase" evidence="10">
    <location>
        <begin position="158"/>
        <end position="372"/>
    </location>
</feature>
<dbReference type="CDD" id="cd00075">
    <property type="entry name" value="HATPase"/>
    <property type="match status" value="1"/>
</dbReference>
<evidence type="ECO:0000313" key="11">
    <source>
        <dbReference type="EMBL" id="BAN01088.1"/>
    </source>
</evidence>
<dbReference type="PROSITE" id="PS50109">
    <property type="entry name" value="HIS_KIN"/>
    <property type="match status" value="1"/>
</dbReference>
<protein>
    <recommendedName>
        <fullName evidence="8">Sensor-like histidine kinase SenX3</fullName>
        <ecNumber evidence="3">2.7.13.3</ecNumber>
    </recommendedName>
</protein>
<dbReference type="Proteomes" id="UP000011863">
    <property type="component" value="Chromosome"/>
</dbReference>
<evidence type="ECO:0000256" key="6">
    <source>
        <dbReference type="ARBA" id="ARBA00022777"/>
    </source>
</evidence>
<name>A0A6C7E914_ILUCY</name>
<dbReference type="KEGG" id="aym:YM304_07740"/>
<accession>A0A6C7E914</accession>
<dbReference type="InterPro" id="IPR036097">
    <property type="entry name" value="HisK_dim/P_sf"/>
</dbReference>
<feature type="region of interest" description="Disordered" evidence="9">
    <location>
        <begin position="379"/>
        <end position="399"/>
    </location>
</feature>
<dbReference type="PRINTS" id="PR00344">
    <property type="entry name" value="BCTRLSENSOR"/>
</dbReference>
<evidence type="ECO:0000256" key="7">
    <source>
        <dbReference type="ARBA" id="ARBA00023012"/>
    </source>
</evidence>
<organism evidence="11 12">
    <name type="scientific">Ilumatobacter coccineus (strain NBRC 103263 / KCTC 29153 / YM16-304)</name>
    <dbReference type="NCBI Taxonomy" id="1313172"/>
    <lineage>
        <taxon>Bacteria</taxon>
        <taxon>Bacillati</taxon>
        <taxon>Actinomycetota</taxon>
        <taxon>Acidimicrobiia</taxon>
        <taxon>Acidimicrobiales</taxon>
        <taxon>Ilumatobacteraceae</taxon>
        <taxon>Ilumatobacter</taxon>
    </lineage>
</organism>
<keyword evidence="6 11" id="KW-0418">Kinase</keyword>
<dbReference type="GO" id="GO:0000155">
    <property type="term" value="F:phosphorelay sensor kinase activity"/>
    <property type="evidence" value="ECO:0007669"/>
    <property type="project" value="InterPro"/>
</dbReference>
<evidence type="ECO:0000256" key="2">
    <source>
        <dbReference type="ARBA" id="ARBA00004236"/>
    </source>
</evidence>
<keyword evidence="4" id="KW-0597">Phosphoprotein</keyword>
<dbReference type="SUPFAM" id="SSF55874">
    <property type="entry name" value="ATPase domain of HSP90 chaperone/DNA topoisomerase II/histidine kinase"/>
    <property type="match status" value="1"/>
</dbReference>